<dbReference type="InterPro" id="IPR000313">
    <property type="entry name" value="PWWP_dom"/>
</dbReference>
<comment type="caution">
    <text evidence="2">The sequence shown here is derived from an EMBL/GenBank/DDBJ whole genome shotgun (WGS) entry which is preliminary data.</text>
</comment>
<proteinExistence type="predicted"/>
<reference evidence="2" key="1">
    <citation type="submission" date="2021-02" db="EMBL/GenBank/DDBJ databases">
        <authorList>
            <person name="Nowell W R."/>
        </authorList>
    </citation>
    <scope>NUCLEOTIDE SEQUENCE</scope>
</reference>
<evidence type="ECO:0000259" key="1">
    <source>
        <dbReference type="PROSITE" id="PS50812"/>
    </source>
</evidence>
<accession>A0A816F0H5</accession>
<dbReference type="AlphaFoldDB" id="A0A816F0H5"/>
<organism evidence="2 3">
    <name type="scientific">Adineta ricciae</name>
    <name type="common">Rotifer</name>
    <dbReference type="NCBI Taxonomy" id="249248"/>
    <lineage>
        <taxon>Eukaryota</taxon>
        <taxon>Metazoa</taxon>
        <taxon>Spiralia</taxon>
        <taxon>Gnathifera</taxon>
        <taxon>Rotifera</taxon>
        <taxon>Eurotatoria</taxon>
        <taxon>Bdelloidea</taxon>
        <taxon>Adinetida</taxon>
        <taxon>Adinetidae</taxon>
        <taxon>Adineta</taxon>
    </lineage>
</organism>
<name>A0A816F0H5_ADIRI</name>
<dbReference type="Pfam" id="PF00855">
    <property type="entry name" value="PWWP"/>
    <property type="match status" value="1"/>
</dbReference>
<keyword evidence="3" id="KW-1185">Reference proteome</keyword>
<sequence>MTSTTDPIDTSSTVLHFGQLIWAKLGSAPFWPAVIFTEENQDWIRHKGKSTYVHVFFFGETAERSWISATKVLPFIGASKFTTQRNTWRRKMKVQIREEQKLSIKDRSNLNTAIKQTERLAKYSLKKRVNILKNEWWYWDQIDESEEDTEPTNKEIPIKQQTPTLCRTQDSDTEEILQLFNSNSDELDDIICLSDTDSKSPLQHTTSVCFHPLTTHEEETIIREMIASSDNSFSACRRVAEREYLLCIQKNFPSTSIISEHWFYLFVFRHCERIARGFPRWINDMEAVLTQSSFIAPIHMSQLKSLVILFKQYHQKQ</sequence>
<evidence type="ECO:0000313" key="2">
    <source>
        <dbReference type="EMBL" id="CAF1654857.1"/>
    </source>
</evidence>
<dbReference type="Gene3D" id="2.30.30.140">
    <property type="match status" value="1"/>
</dbReference>
<gene>
    <name evidence="2" type="ORF">XAT740_LOCUS55713</name>
</gene>
<dbReference type="SMART" id="SM00293">
    <property type="entry name" value="PWWP"/>
    <property type="match status" value="1"/>
</dbReference>
<dbReference type="EMBL" id="CAJNOR010010563">
    <property type="protein sequence ID" value="CAF1654857.1"/>
    <property type="molecule type" value="Genomic_DNA"/>
</dbReference>
<evidence type="ECO:0000313" key="3">
    <source>
        <dbReference type="Proteomes" id="UP000663828"/>
    </source>
</evidence>
<dbReference type="Proteomes" id="UP000663828">
    <property type="component" value="Unassembled WGS sequence"/>
</dbReference>
<feature type="domain" description="PWWP" evidence="1">
    <location>
        <begin position="17"/>
        <end position="78"/>
    </location>
</feature>
<dbReference type="PROSITE" id="PS50812">
    <property type="entry name" value="PWWP"/>
    <property type="match status" value="1"/>
</dbReference>
<dbReference type="SUPFAM" id="SSF63748">
    <property type="entry name" value="Tudor/PWWP/MBT"/>
    <property type="match status" value="1"/>
</dbReference>
<protein>
    <recommendedName>
        <fullName evidence="1">PWWP domain-containing protein</fullName>
    </recommendedName>
</protein>